<dbReference type="AlphaFoldDB" id="A0A914HJN1"/>
<name>A0A914HJN1_GLORO</name>
<protein>
    <submittedName>
        <fullName evidence="2">Uncharacterized protein</fullName>
    </submittedName>
</protein>
<evidence type="ECO:0000313" key="2">
    <source>
        <dbReference type="WBParaSite" id="Gr19_v10_g1929.t1"/>
    </source>
</evidence>
<proteinExistence type="predicted"/>
<reference evidence="2" key="1">
    <citation type="submission" date="2022-11" db="UniProtKB">
        <authorList>
            <consortium name="WormBaseParasite"/>
        </authorList>
    </citation>
    <scope>IDENTIFICATION</scope>
</reference>
<evidence type="ECO:0000313" key="1">
    <source>
        <dbReference type="Proteomes" id="UP000887572"/>
    </source>
</evidence>
<sequence length="190" mass="21729">MSISNCNKLLNEVEHSGREGNKKYLESLVSKTSSIAKGIRTEFNTFIFEVQLELIKKAKWTSGNKKELANKFSNLYALAQQIESYCNPESFSRAFLWVSGMGGPPCQPGTPEFVEYLGILILNAKLGILKRELHAKIAGFVEHQHFDWNGFMEFSHNFKLEWNQIEQQIDQVNNRDLASTMASFFTLKIK</sequence>
<organism evidence="1 2">
    <name type="scientific">Globodera rostochiensis</name>
    <name type="common">Golden nematode worm</name>
    <name type="synonym">Heterodera rostochiensis</name>
    <dbReference type="NCBI Taxonomy" id="31243"/>
    <lineage>
        <taxon>Eukaryota</taxon>
        <taxon>Metazoa</taxon>
        <taxon>Ecdysozoa</taxon>
        <taxon>Nematoda</taxon>
        <taxon>Chromadorea</taxon>
        <taxon>Rhabditida</taxon>
        <taxon>Tylenchina</taxon>
        <taxon>Tylenchomorpha</taxon>
        <taxon>Tylenchoidea</taxon>
        <taxon>Heteroderidae</taxon>
        <taxon>Heteroderinae</taxon>
        <taxon>Globodera</taxon>
    </lineage>
</organism>
<dbReference type="WBParaSite" id="Gr19_v10_g1929.t1">
    <property type="protein sequence ID" value="Gr19_v10_g1929.t1"/>
    <property type="gene ID" value="Gr19_v10_g1929"/>
</dbReference>
<dbReference type="Proteomes" id="UP000887572">
    <property type="component" value="Unplaced"/>
</dbReference>
<accession>A0A914HJN1</accession>
<keyword evidence="1" id="KW-1185">Reference proteome</keyword>